<evidence type="ECO:0000313" key="1">
    <source>
        <dbReference type="EMBL" id="MBO0930346.1"/>
    </source>
</evidence>
<dbReference type="RefSeq" id="WP_207334311.1">
    <property type="nucleotide sequence ID" value="NZ_JAFMYU010000003.1"/>
</dbReference>
<gene>
    <name evidence="1" type="ORF">J2I48_05030</name>
</gene>
<protein>
    <submittedName>
        <fullName evidence="1">Uncharacterized protein</fullName>
    </submittedName>
</protein>
<proteinExistence type="predicted"/>
<name>A0A939G1W6_9BACT</name>
<keyword evidence="2" id="KW-1185">Reference proteome</keyword>
<comment type="caution">
    <text evidence="1">The sequence shown here is derived from an EMBL/GenBank/DDBJ whole genome shotgun (WGS) entry which is preliminary data.</text>
</comment>
<dbReference type="Proteomes" id="UP000664795">
    <property type="component" value="Unassembled WGS sequence"/>
</dbReference>
<reference evidence="1 2" key="1">
    <citation type="submission" date="2021-03" db="EMBL/GenBank/DDBJ databases">
        <title>Fibrella sp. HMF5036 genome sequencing and assembly.</title>
        <authorList>
            <person name="Kang H."/>
            <person name="Kim H."/>
            <person name="Bae S."/>
            <person name="Joh K."/>
        </authorList>
    </citation>
    <scope>NUCLEOTIDE SEQUENCE [LARGE SCALE GENOMIC DNA]</scope>
    <source>
        <strain evidence="1 2">HMF5036</strain>
    </source>
</reference>
<dbReference type="EMBL" id="JAFMYU010000003">
    <property type="protein sequence ID" value="MBO0930346.1"/>
    <property type="molecule type" value="Genomic_DNA"/>
</dbReference>
<organism evidence="1 2">
    <name type="scientific">Fibrella aquatilis</name>
    <dbReference type="NCBI Taxonomy" id="2817059"/>
    <lineage>
        <taxon>Bacteria</taxon>
        <taxon>Pseudomonadati</taxon>
        <taxon>Bacteroidota</taxon>
        <taxon>Cytophagia</taxon>
        <taxon>Cytophagales</taxon>
        <taxon>Spirosomataceae</taxon>
        <taxon>Fibrella</taxon>
    </lineage>
</organism>
<evidence type="ECO:0000313" key="2">
    <source>
        <dbReference type="Proteomes" id="UP000664795"/>
    </source>
</evidence>
<sequence>MIRYFPIKLLFCTSDYVALHDFCQGFADYVLGHEDQLDQVRNAHLVLAHFYTKQFTYARNQLWTGVTRRRSGKRYPFTMGLLYARLLHTYMQECAISPAQQLVLGQLNQALTNAGDVLTPGGLESRQLVPVRRHRLTE</sequence>
<accession>A0A939G1W6</accession>
<dbReference type="AlphaFoldDB" id="A0A939G1W6"/>